<keyword evidence="4" id="KW-0472">Membrane</keyword>
<keyword evidence="9" id="KW-1185">Reference proteome</keyword>
<name>A0A6H0KNA4_9BACE</name>
<dbReference type="EMBL" id="CP050831">
    <property type="protein sequence ID" value="QIU94511.1"/>
    <property type="molecule type" value="Genomic_DNA"/>
</dbReference>
<evidence type="ECO:0000259" key="7">
    <source>
        <dbReference type="Pfam" id="PF14322"/>
    </source>
</evidence>
<comment type="similarity">
    <text evidence="2">Belongs to the SusD family.</text>
</comment>
<dbReference type="PROSITE" id="PS51257">
    <property type="entry name" value="PROKAR_LIPOPROTEIN"/>
    <property type="match status" value="1"/>
</dbReference>
<dbReference type="InterPro" id="IPR033985">
    <property type="entry name" value="SusD-like_N"/>
</dbReference>
<evidence type="ECO:0000256" key="5">
    <source>
        <dbReference type="ARBA" id="ARBA00023237"/>
    </source>
</evidence>
<dbReference type="AlphaFoldDB" id="A0A6H0KNA4"/>
<keyword evidence="3" id="KW-0732">Signal</keyword>
<proteinExistence type="inferred from homology"/>
<dbReference type="Pfam" id="PF14322">
    <property type="entry name" value="SusD-like_3"/>
    <property type="match status" value="1"/>
</dbReference>
<evidence type="ECO:0000256" key="1">
    <source>
        <dbReference type="ARBA" id="ARBA00004442"/>
    </source>
</evidence>
<evidence type="ECO:0000256" key="3">
    <source>
        <dbReference type="ARBA" id="ARBA00022729"/>
    </source>
</evidence>
<evidence type="ECO:0000313" key="8">
    <source>
        <dbReference type="EMBL" id="QIU94511.1"/>
    </source>
</evidence>
<dbReference type="RefSeq" id="WP_167962509.1">
    <property type="nucleotide sequence ID" value="NZ_CP050831.1"/>
</dbReference>
<dbReference type="SUPFAM" id="SSF48452">
    <property type="entry name" value="TPR-like"/>
    <property type="match status" value="1"/>
</dbReference>
<dbReference type="Gene3D" id="1.25.40.390">
    <property type="match status" value="1"/>
</dbReference>
<feature type="domain" description="RagB/SusD" evidence="6">
    <location>
        <begin position="371"/>
        <end position="633"/>
    </location>
</feature>
<dbReference type="GO" id="GO:0009279">
    <property type="term" value="C:cell outer membrane"/>
    <property type="evidence" value="ECO:0007669"/>
    <property type="project" value="UniProtKB-SubCell"/>
</dbReference>
<dbReference type="InterPro" id="IPR011990">
    <property type="entry name" value="TPR-like_helical_dom_sf"/>
</dbReference>
<dbReference type="Proteomes" id="UP000501780">
    <property type="component" value="Chromosome"/>
</dbReference>
<protein>
    <submittedName>
        <fullName evidence="8">RagB/SusD family nutrient uptake outer membrane protein</fullName>
    </submittedName>
</protein>
<accession>A0A6H0KNA4</accession>
<evidence type="ECO:0000259" key="6">
    <source>
        <dbReference type="Pfam" id="PF07980"/>
    </source>
</evidence>
<dbReference type="InterPro" id="IPR012944">
    <property type="entry name" value="SusD_RagB_dom"/>
</dbReference>
<dbReference type="KEGG" id="bfc:BacF7301_10325"/>
<organism evidence="8 9">
    <name type="scientific">Bacteroides faecium</name>
    <dbReference type="NCBI Taxonomy" id="2715212"/>
    <lineage>
        <taxon>Bacteria</taxon>
        <taxon>Pseudomonadati</taxon>
        <taxon>Bacteroidota</taxon>
        <taxon>Bacteroidia</taxon>
        <taxon>Bacteroidales</taxon>
        <taxon>Bacteroidaceae</taxon>
        <taxon>Bacteroides</taxon>
    </lineage>
</organism>
<gene>
    <name evidence="8" type="ORF">BacF7301_10325</name>
</gene>
<sequence>MNKKLIYSLIAGTLFSLASCDDFLDVQPASGFTPEYVFSSESEMKALMTRIYSSMTEDGLYGSNLASGLNTNTDVEMSSFKNNTVNTNGSDIGCFDSRPTWAVLNNTWNNLYYAINYANDFLQAVQESPLFDTQITSGVAPTETQQMYGEVKTLRAMLYLDLIRTWGDVVFVTEPTESTDDFFSLGTTDRNVILEYLINDLIAVEPMMKYAADLDYGVERASREYCQALIGQLALYRGGWTLRADKDDVTHVGYMERGDNFEHYYGIAVTYLGKVIKEGKHDFTQSFENLWVNECNWKTANNDDVLFAVPMLKSVTSRYGYNIGVTIAEGKHAYGSARNYVTFCGTYIYSFDKDDLRRDMTCVPYKYDKDLNQEIDMGVAGMGAGKWSKLYMQSPLGASSGSNTGINSVRMRFADVLLMYAEAVNELYGPRDDAKEALKRVRRRAFDAAQWTDKVESYVERLTNEADFFQAIMDERKWEFGGEGIRKYDLARWNKYGEVIYNLYNEMSNWGLVANGTYVPGIEKVPANIYYKQVADPEHPDRKILDIVGIDEYGPGVGRPAGYTVLEYALGWLVLNKETQVYETLDAISWSFRGFINKNNDKSVKPTDPVRYLCPYPSKVITDHRGLIRNYYGY</sequence>
<comment type="subcellular location">
    <subcellularLocation>
        <location evidence="1">Cell outer membrane</location>
    </subcellularLocation>
</comment>
<evidence type="ECO:0000313" key="9">
    <source>
        <dbReference type="Proteomes" id="UP000501780"/>
    </source>
</evidence>
<reference evidence="8 9" key="1">
    <citation type="submission" date="2020-03" db="EMBL/GenBank/DDBJ databases">
        <title>Genomic analysis of Bacteroides faecium CBA7301.</title>
        <authorList>
            <person name="Kim J."/>
            <person name="Roh S.W."/>
        </authorList>
    </citation>
    <scope>NUCLEOTIDE SEQUENCE [LARGE SCALE GENOMIC DNA]</scope>
    <source>
        <strain evidence="8 9">CBA7301</strain>
    </source>
</reference>
<dbReference type="Pfam" id="PF07980">
    <property type="entry name" value="SusD_RagB"/>
    <property type="match status" value="1"/>
</dbReference>
<evidence type="ECO:0000256" key="2">
    <source>
        <dbReference type="ARBA" id="ARBA00006275"/>
    </source>
</evidence>
<feature type="domain" description="SusD-like N-terminal" evidence="7">
    <location>
        <begin position="22"/>
        <end position="178"/>
    </location>
</feature>
<evidence type="ECO:0000256" key="4">
    <source>
        <dbReference type="ARBA" id="ARBA00023136"/>
    </source>
</evidence>
<keyword evidence="5" id="KW-0998">Cell outer membrane</keyword>